<proteinExistence type="predicted"/>
<gene>
    <name evidence="2" type="ORF">SAMN04488511_101488</name>
</gene>
<keyword evidence="1" id="KW-0732">Signal</keyword>
<evidence type="ECO:0000313" key="2">
    <source>
        <dbReference type="EMBL" id="SFA39632.1"/>
    </source>
</evidence>
<dbReference type="PROSITE" id="PS51257">
    <property type="entry name" value="PROKAR_LIPOPROTEIN"/>
    <property type="match status" value="1"/>
</dbReference>
<dbReference type="RefSeq" id="WP_090979847.1">
    <property type="nucleotide sequence ID" value="NZ_FOJM01000001.1"/>
</dbReference>
<protein>
    <recommendedName>
        <fullName evidence="4">Lipocalin-like domain-containing protein</fullName>
    </recommendedName>
</protein>
<feature type="signal peptide" evidence="1">
    <location>
        <begin position="1"/>
        <end position="22"/>
    </location>
</feature>
<reference evidence="3" key="1">
    <citation type="submission" date="2016-10" db="EMBL/GenBank/DDBJ databases">
        <authorList>
            <person name="Varghese N."/>
            <person name="Submissions S."/>
        </authorList>
    </citation>
    <scope>NUCLEOTIDE SEQUENCE [LARGE SCALE GENOMIC DNA]</scope>
    <source>
        <strain evidence="3">DSM 18130</strain>
    </source>
</reference>
<feature type="chain" id="PRO_5011498017" description="Lipocalin-like domain-containing protein" evidence="1">
    <location>
        <begin position="23"/>
        <end position="159"/>
    </location>
</feature>
<dbReference type="AlphaFoldDB" id="A0A1I0SJI6"/>
<name>A0A1I0SJI6_9SPHI</name>
<evidence type="ECO:0008006" key="4">
    <source>
        <dbReference type="Google" id="ProtNLM"/>
    </source>
</evidence>
<sequence>MKKEIQKTLLFLTLLLSTALMVSSCKKNGAGEEQPETAATLKRKVLGKWELSKGLITYYGANGQVINQEDLSGTKPAPVWDFRDNDILYQNDGGRERTFAYQVAIDANGKSKLIIDMDYDFNVNVVDQSNMKLFLERKLPDDQEGTIRRETMEIEFKKL</sequence>
<evidence type="ECO:0000313" key="3">
    <source>
        <dbReference type="Proteomes" id="UP000198836"/>
    </source>
</evidence>
<dbReference type="Proteomes" id="UP000198836">
    <property type="component" value="Unassembled WGS sequence"/>
</dbReference>
<accession>A0A1I0SJI6</accession>
<organism evidence="2 3">
    <name type="scientific">Pedobacter suwonensis</name>
    <dbReference type="NCBI Taxonomy" id="332999"/>
    <lineage>
        <taxon>Bacteria</taxon>
        <taxon>Pseudomonadati</taxon>
        <taxon>Bacteroidota</taxon>
        <taxon>Sphingobacteriia</taxon>
        <taxon>Sphingobacteriales</taxon>
        <taxon>Sphingobacteriaceae</taxon>
        <taxon>Pedobacter</taxon>
    </lineage>
</organism>
<evidence type="ECO:0000256" key="1">
    <source>
        <dbReference type="SAM" id="SignalP"/>
    </source>
</evidence>
<keyword evidence="3" id="KW-1185">Reference proteome</keyword>
<dbReference type="EMBL" id="FOJM01000001">
    <property type="protein sequence ID" value="SFA39632.1"/>
    <property type="molecule type" value="Genomic_DNA"/>
</dbReference>